<dbReference type="PANTHER" id="PTHR35101:SF19">
    <property type="entry name" value="PROTEIN KINASE DOMAIN-CONTAINING PROTEIN"/>
    <property type="match status" value="1"/>
</dbReference>
<accession>A0A2G2YZW7</accession>
<protein>
    <submittedName>
        <fullName evidence="2">Uncharacterized protein</fullName>
    </submittedName>
</protein>
<evidence type="ECO:0000313" key="2">
    <source>
        <dbReference type="EMBL" id="PHT75279.1"/>
    </source>
</evidence>
<comment type="caution">
    <text evidence="2">The sequence shown here is derived from an EMBL/GenBank/DDBJ whole genome shotgun (WGS) entry which is preliminary data.</text>
</comment>
<dbReference type="PANTHER" id="PTHR35101">
    <property type="entry name" value="OS02G0162600 PROTEIN"/>
    <property type="match status" value="1"/>
</dbReference>
<evidence type="ECO:0000313" key="3">
    <source>
        <dbReference type="Proteomes" id="UP000222542"/>
    </source>
</evidence>
<dbReference type="EMBL" id="AYRZ02000007">
    <property type="protein sequence ID" value="PHT75279.1"/>
    <property type="molecule type" value="Genomic_DNA"/>
</dbReference>
<reference evidence="2 3" key="2">
    <citation type="journal article" date="2017" name="Genome Biol.">
        <title>New reference genome sequences of hot pepper reveal the massive evolution of plant disease-resistance genes by retroduplication.</title>
        <authorList>
            <person name="Kim S."/>
            <person name="Park J."/>
            <person name="Yeom S.I."/>
            <person name="Kim Y.M."/>
            <person name="Seo E."/>
            <person name="Kim K.T."/>
            <person name="Kim M.S."/>
            <person name="Lee J.M."/>
            <person name="Cheong K."/>
            <person name="Shin H.S."/>
            <person name="Kim S.B."/>
            <person name="Han K."/>
            <person name="Lee J."/>
            <person name="Park M."/>
            <person name="Lee H.A."/>
            <person name="Lee H.Y."/>
            <person name="Lee Y."/>
            <person name="Oh S."/>
            <person name="Lee J.H."/>
            <person name="Choi E."/>
            <person name="Choi E."/>
            <person name="Lee S.E."/>
            <person name="Jeon J."/>
            <person name="Kim H."/>
            <person name="Choi G."/>
            <person name="Song H."/>
            <person name="Lee J."/>
            <person name="Lee S.C."/>
            <person name="Kwon J.K."/>
            <person name="Lee H.Y."/>
            <person name="Koo N."/>
            <person name="Hong Y."/>
            <person name="Kim R.W."/>
            <person name="Kang W.H."/>
            <person name="Huh J.H."/>
            <person name="Kang B.C."/>
            <person name="Yang T.J."/>
            <person name="Lee Y.H."/>
            <person name="Bennetzen J.L."/>
            <person name="Choi D."/>
        </authorList>
    </citation>
    <scope>NUCLEOTIDE SEQUENCE [LARGE SCALE GENOMIC DNA]</scope>
    <source>
        <strain evidence="3">cv. CM334</strain>
    </source>
</reference>
<organism evidence="2 3">
    <name type="scientific">Capsicum annuum</name>
    <name type="common">Capsicum pepper</name>
    <dbReference type="NCBI Taxonomy" id="4072"/>
    <lineage>
        <taxon>Eukaryota</taxon>
        <taxon>Viridiplantae</taxon>
        <taxon>Streptophyta</taxon>
        <taxon>Embryophyta</taxon>
        <taxon>Tracheophyta</taxon>
        <taxon>Spermatophyta</taxon>
        <taxon>Magnoliopsida</taxon>
        <taxon>eudicotyledons</taxon>
        <taxon>Gunneridae</taxon>
        <taxon>Pentapetalae</taxon>
        <taxon>asterids</taxon>
        <taxon>lamiids</taxon>
        <taxon>Solanales</taxon>
        <taxon>Solanaceae</taxon>
        <taxon>Solanoideae</taxon>
        <taxon>Capsiceae</taxon>
        <taxon>Capsicum</taxon>
    </lineage>
</organism>
<dbReference type="Proteomes" id="UP000222542">
    <property type="component" value="Unassembled WGS sequence"/>
</dbReference>
<gene>
    <name evidence="2" type="ORF">T459_18801</name>
</gene>
<dbReference type="AlphaFoldDB" id="A0A2G2YZW7"/>
<keyword evidence="3" id="KW-1185">Reference proteome</keyword>
<name>A0A2G2YZW7_CAPAN</name>
<feature type="region of interest" description="Disordered" evidence="1">
    <location>
        <begin position="134"/>
        <end position="168"/>
    </location>
</feature>
<sequence length="185" mass="20984">MHNRSDPYHDRSPELPNKRDVLGYGVILIQLLMDQAGFWDQFNMVSGPNLRASIDEYVDQGGDLGNFIKWRLLEEARDEEEAEIPKKQLNIASLPKPTKKMANARIARFVTEVAPPQFVNVMKHRASKRLETIKEEEKEASTSKSLSLKSSSFSSSSNYSASSSNEKHSKYFLKKVQRSFPAFGS</sequence>
<dbReference type="Gramene" id="PHT75279">
    <property type="protein sequence ID" value="PHT75279"/>
    <property type="gene ID" value="T459_18801"/>
</dbReference>
<feature type="compositionally biased region" description="Low complexity" evidence="1">
    <location>
        <begin position="142"/>
        <end position="164"/>
    </location>
</feature>
<proteinExistence type="predicted"/>
<evidence type="ECO:0000256" key="1">
    <source>
        <dbReference type="SAM" id="MobiDB-lite"/>
    </source>
</evidence>
<reference evidence="2 3" key="1">
    <citation type="journal article" date="2014" name="Nat. Genet.">
        <title>Genome sequence of the hot pepper provides insights into the evolution of pungency in Capsicum species.</title>
        <authorList>
            <person name="Kim S."/>
            <person name="Park M."/>
            <person name="Yeom S.I."/>
            <person name="Kim Y.M."/>
            <person name="Lee J.M."/>
            <person name="Lee H.A."/>
            <person name="Seo E."/>
            <person name="Choi J."/>
            <person name="Cheong K."/>
            <person name="Kim K.T."/>
            <person name="Jung K."/>
            <person name="Lee G.W."/>
            <person name="Oh S.K."/>
            <person name="Bae C."/>
            <person name="Kim S.B."/>
            <person name="Lee H.Y."/>
            <person name="Kim S.Y."/>
            <person name="Kim M.S."/>
            <person name="Kang B.C."/>
            <person name="Jo Y.D."/>
            <person name="Yang H.B."/>
            <person name="Jeong H.J."/>
            <person name="Kang W.H."/>
            <person name="Kwon J.K."/>
            <person name="Shin C."/>
            <person name="Lim J.Y."/>
            <person name="Park J.H."/>
            <person name="Huh J.H."/>
            <person name="Kim J.S."/>
            <person name="Kim B.D."/>
            <person name="Cohen O."/>
            <person name="Paran I."/>
            <person name="Suh M.C."/>
            <person name="Lee S.B."/>
            <person name="Kim Y.K."/>
            <person name="Shin Y."/>
            <person name="Noh S.J."/>
            <person name="Park J."/>
            <person name="Seo Y.S."/>
            <person name="Kwon S.Y."/>
            <person name="Kim H.A."/>
            <person name="Park J.M."/>
            <person name="Kim H.J."/>
            <person name="Choi S.B."/>
            <person name="Bosland P.W."/>
            <person name="Reeves G."/>
            <person name="Jo S.H."/>
            <person name="Lee B.W."/>
            <person name="Cho H.T."/>
            <person name="Choi H.S."/>
            <person name="Lee M.S."/>
            <person name="Yu Y."/>
            <person name="Do Choi Y."/>
            <person name="Park B.S."/>
            <person name="van Deynze A."/>
            <person name="Ashrafi H."/>
            <person name="Hill T."/>
            <person name="Kim W.T."/>
            <person name="Pai H.S."/>
            <person name="Ahn H.K."/>
            <person name="Yeam I."/>
            <person name="Giovannoni J.J."/>
            <person name="Rose J.K."/>
            <person name="Sorensen I."/>
            <person name="Lee S.J."/>
            <person name="Kim R.W."/>
            <person name="Choi I.Y."/>
            <person name="Choi B.S."/>
            <person name="Lim J.S."/>
            <person name="Lee Y.H."/>
            <person name="Choi D."/>
        </authorList>
    </citation>
    <scope>NUCLEOTIDE SEQUENCE [LARGE SCALE GENOMIC DNA]</scope>
    <source>
        <strain evidence="3">cv. CM334</strain>
    </source>
</reference>